<dbReference type="InterPro" id="IPR036465">
    <property type="entry name" value="vWFA_dom_sf"/>
</dbReference>
<evidence type="ECO:0008006" key="3">
    <source>
        <dbReference type="Google" id="ProtNLM"/>
    </source>
</evidence>
<reference evidence="1" key="2">
    <citation type="submission" date="2020-09" db="EMBL/GenBank/DDBJ databases">
        <authorList>
            <person name="Sun Q."/>
            <person name="Ohkuma M."/>
        </authorList>
    </citation>
    <scope>NUCLEOTIDE SEQUENCE</scope>
    <source>
        <strain evidence="1">JCM 3131</strain>
    </source>
</reference>
<proteinExistence type="predicted"/>
<dbReference type="EMBL" id="BMQK01000011">
    <property type="protein sequence ID" value="GGQ70382.1"/>
    <property type="molecule type" value="Genomic_DNA"/>
</dbReference>
<organism evidence="1 2">
    <name type="scientific">Streptomyces ruber</name>
    <dbReference type="NCBI Taxonomy" id="83378"/>
    <lineage>
        <taxon>Bacteria</taxon>
        <taxon>Bacillati</taxon>
        <taxon>Actinomycetota</taxon>
        <taxon>Actinomycetes</taxon>
        <taxon>Kitasatosporales</taxon>
        <taxon>Streptomycetaceae</taxon>
        <taxon>Streptomyces</taxon>
    </lineage>
</organism>
<evidence type="ECO:0000313" key="2">
    <source>
        <dbReference type="Proteomes" id="UP000620156"/>
    </source>
</evidence>
<comment type="caution">
    <text evidence="1">The sequence shown here is derived from an EMBL/GenBank/DDBJ whole genome shotgun (WGS) entry which is preliminary data.</text>
</comment>
<dbReference type="AlphaFoldDB" id="A0A918BHV1"/>
<dbReference type="Gene3D" id="3.40.50.410">
    <property type="entry name" value="von Willebrand factor, type A domain"/>
    <property type="match status" value="1"/>
</dbReference>
<sequence>MTMTDSNRGHVLPIYVLADESGSMTDLIDDLNDGLRSLHRTLLGEPMAAAKVRFSVLGFSDDVVERVHLADLRGTDEFPLLTPRGRTSYLAAFEDLIDRIPADVRSLKAEGYQVHRPAVFLLSDGRPNPDEDWKDAHRRLTDRNTTLAAPNVIACGIVDADARTIDEVATRPEFGFVAEKGADVGAVIAKFCAALTASVIASGRSLDSAHPVLEVEKPEGFTVAIDVI</sequence>
<name>A0A918BHV1_9ACTN</name>
<gene>
    <name evidence="1" type="ORF">GCM10010145_44940</name>
</gene>
<dbReference type="SUPFAM" id="SSF53300">
    <property type="entry name" value="vWA-like"/>
    <property type="match status" value="1"/>
</dbReference>
<accession>A0A918BHV1</accession>
<protein>
    <recommendedName>
        <fullName evidence="3">VWFA domain-containing protein</fullName>
    </recommendedName>
</protein>
<keyword evidence="2" id="KW-1185">Reference proteome</keyword>
<evidence type="ECO:0000313" key="1">
    <source>
        <dbReference type="EMBL" id="GGQ70382.1"/>
    </source>
</evidence>
<reference evidence="1" key="1">
    <citation type="journal article" date="2014" name="Int. J. Syst. Evol. Microbiol.">
        <title>Complete genome sequence of Corynebacterium casei LMG S-19264T (=DSM 44701T), isolated from a smear-ripened cheese.</title>
        <authorList>
            <consortium name="US DOE Joint Genome Institute (JGI-PGF)"/>
            <person name="Walter F."/>
            <person name="Albersmeier A."/>
            <person name="Kalinowski J."/>
            <person name="Ruckert C."/>
        </authorList>
    </citation>
    <scope>NUCLEOTIDE SEQUENCE</scope>
    <source>
        <strain evidence="1">JCM 3131</strain>
    </source>
</reference>
<dbReference type="Proteomes" id="UP000620156">
    <property type="component" value="Unassembled WGS sequence"/>
</dbReference>